<keyword evidence="5" id="KW-1185">Reference proteome</keyword>
<reference evidence="4 5" key="1">
    <citation type="submission" date="2019-06" db="EMBL/GenBank/DDBJ databases">
        <title>Sequencing the genomes of 1000 actinobacteria strains.</title>
        <authorList>
            <person name="Klenk H.-P."/>
        </authorList>
    </citation>
    <scope>NUCLEOTIDE SEQUENCE [LARGE SCALE GENOMIC DNA]</scope>
    <source>
        <strain evidence="4 5">DSM 43866</strain>
    </source>
</reference>
<keyword evidence="2" id="KW-1133">Transmembrane helix</keyword>
<keyword evidence="2" id="KW-0472">Membrane</keyword>
<feature type="compositionally biased region" description="Low complexity" evidence="1">
    <location>
        <begin position="65"/>
        <end position="84"/>
    </location>
</feature>
<dbReference type="AlphaFoldDB" id="A0A561WMY1"/>
<evidence type="ECO:0000313" key="4">
    <source>
        <dbReference type="EMBL" id="TWG25193.1"/>
    </source>
</evidence>
<protein>
    <submittedName>
        <fullName evidence="4">LPXTG-motif cell wall-anchored protein</fullName>
    </submittedName>
</protein>
<keyword evidence="3" id="KW-0732">Signal</keyword>
<organism evidence="4 5">
    <name type="scientific">Actinoplanes teichomyceticus</name>
    <dbReference type="NCBI Taxonomy" id="1867"/>
    <lineage>
        <taxon>Bacteria</taxon>
        <taxon>Bacillati</taxon>
        <taxon>Actinomycetota</taxon>
        <taxon>Actinomycetes</taxon>
        <taxon>Micromonosporales</taxon>
        <taxon>Micromonosporaceae</taxon>
        <taxon>Actinoplanes</taxon>
    </lineage>
</organism>
<sequence length="172" mass="16420">MSFVRRLAVGLPAAGVTALAALAISSPVLATDTTRAGHPVVMASPDRGNAGYQGELPATTAPTATAVPTTTAPAPATASPDTTGGTRGQRGYGGVSPTTEQPTGSVQSAPTGGVSSATAPTPTGTVSTKGAGVSSGSLPLTGGPVGATIAVGLALVAGGAGALWYTRRRKNA</sequence>
<keyword evidence="2" id="KW-0812">Transmembrane</keyword>
<dbReference type="Proteomes" id="UP000320239">
    <property type="component" value="Unassembled WGS sequence"/>
</dbReference>
<evidence type="ECO:0000256" key="3">
    <source>
        <dbReference type="SAM" id="SignalP"/>
    </source>
</evidence>
<evidence type="ECO:0000256" key="2">
    <source>
        <dbReference type="SAM" id="Phobius"/>
    </source>
</evidence>
<dbReference type="NCBIfam" id="TIGR01167">
    <property type="entry name" value="LPXTG_anchor"/>
    <property type="match status" value="1"/>
</dbReference>
<evidence type="ECO:0000256" key="1">
    <source>
        <dbReference type="SAM" id="MobiDB-lite"/>
    </source>
</evidence>
<accession>A0A561WMY1</accession>
<feature type="region of interest" description="Disordered" evidence="1">
    <location>
        <begin position="65"/>
        <end position="132"/>
    </location>
</feature>
<feature type="compositionally biased region" description="Polar residues" evidence="1">
    <location>
        <begin position="96"/>
        <end position="132"/>
    </location>
</feature>
<evidence type="ECO:0000313" key="5">
    <source>
        <dbReference type="Proteomes" id="UP000320239"/>
    </source>
</evidence>
<gene>
    <name evidence="4" type="ORF">FHX34_101159</name>
</gene>
<feature type="signal peptide" evidence="3">
    <location>
        <begin position="1"/>
        <end position="30"/>
    </location>
</feature>
<feature type="compositionally biased region" description="Gly residues" evidence="1">
    <location>
        <begin position="85"/>
        <end position="94"/>
    </location>
</feature>
<dbReference type="EMBL" id="VIWY01000001">
    <property type="protein sequence ID" value="TWG25193.1"/>
    <property type="molecule type" value="Genomic_DNA"/>
</dbReference>
<dbReference type="RefSeq" id="WP_122980755.1">
    <property type="nucleotide sequence ID" value="NZ_BOMX01000007.1"/>
</dbReference>
<proteinExistence type="predicted"/>
<feature type="transmembrane region" description="Helical" evidence="2">
    <location>
        <begin position="145"/>
        <end position="166"/>
    </location>
</feature>
<comment type="caution">
    <text evidence="4">The sequence shown here is derived from an EMBL/GenBank/DDBJ whole genome shotgun (WGS) entry which is preliminary data.</text>
</comment>
<name>A0A561WMY1_ACTTI</name>
<feature type="chain" id="PRO_5021719716" evidence="3">
    <location>
        <begin position="31"/>
        <end position="172"/>
    </location>
</feature>